<dbReference type="PANTHER" id="PTHR33740">
    <property type="entry name" value="GPI-ANCHORED ADHESIN-LIKE PROTEIN"/>
    <property type="match status" value="1"/>
</dbReference>
<dbReference type="AlphaFoldDB" id="B6U1Q3"/>
<keyword evidence="1" id="KW-1133">Transmembrane helix</keyword>
<protein>
    <submittedName>
        <fullName evidence="2">Uncharacterized protein</fullName>
    </submittedName>
</protein>
<keyword evidence="1" id="KW-0472">Membrane</keyword>
<reference evidence="2" key="1">
    <citation type="journal article" date="2009" name="Plant Mol. Biol.">
        <title>Insights into corn genes derived from large-scale cDNA sequencing.</title>
        <authorList>
            <person name="Alexandrov N.N."/>
            <person name="Brover V.V."/>
            <person name="Freidin S."/>
            <person name="Troukhan M.E."/>
            <person name="Tatarinova T.V."/>
            <person name="Zhang H."/>
            <person name="Swaller T.J."/>
            <person name="Lu Y.P."/>
            <person name="Bouck J."/>
            <person name="Flavell R.B."/>
            <person name="Feldmann K.A."/>
        </authorList>
    </citation>
    <scope>NUCLEOTIDE SEQUENCE</scope>
</reference>
<keyword evidence="1" id="KW-0812">Transmembrane</keyword>
<feature type="transmembrane region" description="Helical" evidence="1">
    <location>
        <begin position="74"/>
        <end position="96"/>
    </location>
</feature>
<proteinExistence type="evidence at transcript level"/>
<accession>B6U1Q3</accession>
<organism evidence="2">
    <name type="scientific">Zea mays</name>
    <name type="common">Maize</name>
    <dbReference type="NCBI Taxonomy" id="4577"/>
    <lineage>
        <taxon>Eukaryota</taxon>
        <taxon>Viridiplantae</taxon>
        <taxon>Streptophyta</taxon>
        <taxon>Embryophyta</taxon>
        <taxon>Tracheophyta</taxon>
        <taxon>Spermatophyta</taxon>
        <taxon>Magnoliopsida</taxon>
        <taxon>Liliopsida</taxon>
        <taxon>Poales</taxon>
        <taxon>Poaceae</taxon>
        <taxon>PACMAD clade</taxon>
        <taxon>Panicoideae</taxon>
        <taxon>Andropogonodae</taxon>
        <taxon>Andropogoneae</taxon>
        <taxon>Tripsacinae</taxon>
        <taxon>Zea</taxon>
    </lineage>
</organism>
<dbReference type="PANTHER" id="PTHR33740:SF1">
    <property type="entry name" value="SLH DOMAIN PROTEIN"/>
    <property type="match status" value="1"/>
</dbReference>
<evidence type="ECO:0000256" key="1">
    <source>
        <dbReference type="SAM" id="Phobius"/>
    </source>
</evidence>
<sequence length="270" mass="29975">MAVGLYSLGLSPPPRLDTILFPQLRPHLRRRVPARVAAAGTSWSPAAGDSEDGVGGWWFPEYEKSMKQARGRIGFKRAVVVGLGASAAIALAGLAWRFPSSQKRIQQLIVAPLHYVQEKLPTIESTETTKEDANDRESDEIEVSSATHDKKAEAITDDSRQNYRTTIASPFPFGVPTDPVHEEALSVLKKLQIIEKDVSSSDFCTRKEFARWFVKLCSKFERKKMQRIVPNKLTSGTVQCAFDDVNIDHPDFLYIQSLGESGIISSKLSN</sequence>
<evidence type="ECO:0000313" key="2">
    <source>
        <dbReference type="EMBL" id="ACG43286.1"/>
    </source>
</evidence>
<dbReference type="EMBL" id="EU971168">
    <property type="protein sequence ID" value="ACG43286.1"/>
    <property type="molecule type" value="mRNA"/>
</dbReference>
<dbReference type="ExpressionAtlas" id="B6U1Q3">
    <property type="expression patterns" value="baseline and differential"/>
</dbReference>
<name>B6U1Q3_MAIZE</name>